<reference evidence="6" key="1">
    <citation type="submission" date="2017-02" db="EMBL/GenBank/DDBJ databases">
        <authorList>
            <person name="Varghese N."/>
            <person name="Submissions S."/>
        </authorList>
    </citation>
    <scope>NUCLEOTIDE SEQUENCE [LARGE SCALE GENOMIC DNA]</scope>
    <source>
        <strain evidence="6">DSM 22720</strain>
    </source>
</reference>
<dbReference type="InterPro" id="IPR011256">
    <property type="entry name" value="Reg_factor_effector_dom_sf"/>
</dbReference>
<dbReference type="SUPFAM" id="SSF55136">
    <property type="entry name" value="Probable bacterial effector-binding domain"/>
    <property type="match status" value="1"/>
</dbReference>
<evidence type="ECO:0000259" key="4">
    <source>
        <dbReference type="PROSITE" id="PS01124"/>
    </source>
</evidence>
<dbReference type="InterPro" id="IPR010499">
    <property type="entry name" value="AraC_E-bd"/>
</dbReference>
<dbReference type="SMART" id="SM00871">
    <property type="entry name" value="AraC_E_bind"/>
    <property type="match status" value="1"/>
</dbReference>
<accession>A0A1T4UID8</accession>
<evidence type="ECO:0000256" key="2">
    <source>
        <dbReference type="ARBA" id="ARBA00023125"/>
    </source>
</evidence>
<dbReference type="InterPro" id="IPR009057">
    <property type="entry name" value="Homeodomain-like_sf"/>
</dbReference>
<dbReference type="InterPro" id="IPR020449">
    <property type="entry name" value="Tscrpt_reg_AraC-type_HTH"/>
</dbReference>
<dbReference type="PANTHER" id="PTHR40055:SF1">
    <property type="entry name" value="TRANSCRIPTIONAL REGULATOR YGIV-RELATED"/>
    <property type="match status" value="1"/>
</dbReference>
<sequence>MSNDLNAERMKHVLHFIERNLDEDIDCNQLAEIAFYSRFHFHRLFQAYAGESVYAFRKRLLLERAVKHLQFTRDSISDIAYKCGYENQTSFNKAFRKQFLMSPSDVRKQMISINRPMDCPLPKRIEIMTPEIVELNDVPVISARGSGEYSSAASEAWGKLMGFAYKNRLMNKEVRLFGVSYDDPDMTDPERIRYDACLDIDADVSSDVEVRKQVISGGKYAKFIHKGAHENFAATYTHIFKEWLPTSGYQLRDVPCFDIYLNRDPRRTKPENLRTEIYIPIA</sequence>
<protein>
    <submittedName>
        <fullName evidence="5">Transcriptional regulator, AraC family</fullName>
    </submittedName>
</protein>
<proteinExistence type="predicted"/>
<dbReference type="Pfam" id="PF12833">
    <property type="entry name" value="HTH_18"/>
    <property type="match status" value="1"/>
</dbReference>
<organism evidence="5 6">
    <name type="scientific">Enterovibrio nigricans DSM 22720</name>
    <dbReference type="NCBI Taxonomy" id="1121868"/>
    <lineage>
        <taxon>Bacteria</taxon>
        <taxon>Pseudomonadati</taxon>
        <taxon>Pseudomonadota</taxon>
        <taxon>Gammaproteobacteria</taxon>
        <taxon>Vibrionales</taxon>
        <taxon>Vibrionaceae</taxon>
        <taxon>Enterovibrio</taxon>
    </lineage>
</organism>
<dbReference type="SUPFAM" id="SSF46689">
    <property type="entry name" value="Homeodomain-like"/>
    <property type="match status" value="2"/>
</dbReference>
<dbReference type="InterPro" id="IPR029442">
    <property type="entry name" value="GyrI-like"/>
</dbReference>
<dbReference type="Proteomes" id="UP000190162">
    <property type="component" value="Unassembled WGS sequence"/>
</dbReference>
<dbReference type="InterPro" id="IPR018060">
    <property type="entry name" value="HTH_AraC"/>
</dbReference>
<keyword evidence="3" id="KW-0804">Transcription</keyword>
<evidence type="ECO:0000313" key="5">
    <source>
        <dbReference type="EMBL" id="SKA52552.1"/>
    </source>
</evidence>
<dbReference type="InterPro" id="IPR050908">
    <property type="entry name" value="SmbC-like"/>
</dbReference>
<dbReference type="Gene3D" id="1.10.10.60">
    <property type="entry name" value="Homeodomain-like"/>
    <property type="match status" value="2"/>
</dbReference>
<dbReference type="SMART" id="SM00342">
    <property type="entry name" value="HTH_ARAC"/>
    <property type="match status" value="1"/>
</dbReference>
<dbReference type="PROSITE" id="PS01124">
    <property type="entry name" value="HTH_ARAC_FAMILY_2"/>
    <property type="match status" value="1"/>
</dbReference>
<evidence type="ECO:0000313" key="6">
    <source>
        <dbReference type="Proteomes" id="UP000190162"/>
    </source>
</evidence>
<gene>
    <name evidence="5" type="ORF">SAMN02745132_01823</name>
</gene>
<dbReference type="OrthoDB" id="282744at2"/>
<evidence type="ECO:0000256" key="1">
    <source>
        <dbReference type="ARBA" id="ARBA00023015"/>
    </source>
</evidence>
<dbReference type="EMBL" id="FUXU01000018">
    <property type="protein sequence ID" value="SKA52552.1"/>
    <property type="molecule type" value="Genomic_DNA"/>
</dbReference>
<dbReference type="PRINTS" id="PR00032">
    <property type="entry name" value="HTHARAC"/>
</dbReference>
<dbReference type="GO" id="GO:0043565">
    <property type="term" value="F:sequence-specific DNA binding"/>
    <property type="evidence" value="ECO:0007669"/>
    <property type="project" value="InterPro"/>
</dbReference>
<keyword evidence="6" id="KW-1185">Reference proteome</keyword>
<dbReference type="AlphaFoldDB" id="A0A1T4UID8"/>
<dbReference type="Gene3D" id="3.20.80.10">
    <property type="entry name" value="Regulatory factor, effector binding domain"/>
    <property type="match status" value="1"/>
</dbReference>
<feature type="domain" description="HTH araC/xylS-type" evidence="4">
    <location>
        <begin position="11"/>
        <end position="109"/>
    </location>
</feature>
<evidence type="ECO:0000256" key="3">
    <source>
        <dbReference type="ARBA" id="ARBA00023163"/>
    </source>
</evidence>
<dbReference type="RefSeq" id="WP_078752217.1">
    <property type="nucleotide sequence ID" value="NZ_FUXU01000018.1"/>
</dbReference>
<name>A0A1T4UID8_9GAMM</name>
<keyword evidence="1" id="KW-0805">Transcription regulation</keyword>
<dbReference type="PANTHER" id="PTHR40055">
    <property type="entry name" value="TRANSCRIPTIONAL REGULATOR YGIV-RELATED"/>
    <property type="match status" value="1"/>
</dbReference>
<dbReference type="Pfam" id="PF06445">
    <property type="entry name" value="GyrI-like"/>
    <property type="match status" value="1"/>
</dbReference>
<dbReference type="GO" id="GO:0003700">
    <property type="term" value="F:DNA-binding transcription factor activity"/>
    <property type="evidence" value="ECO:0007669"/>
    <property type="project" value="InterPro"/>
</dbReference>
<keyword evidence="2" id="KW-0238">DNA-binding</keyword>